<dbReference type="OrthoDB" id="9786919at2"/>
<evidence type="ECO:0000313" key="16">
    <source>
        <dbReference type="Proteomes" id="UP000460272"/>
    </source>
</evidence>
<keyword evidence="9" id="KW-0902">Two-component regulatory system</keyword>
<evidence type="ECO:0000256" key="11">
    <source>
        <dbReference type="SAM" id="MobiDB-lite"/>
    </source>
</evidence>
<dbReference type="InterPro" id="IPR004358">
    <property type="entry name" value="Sig_transdc_His_kin-like_C"/>
</dbReference>
<dbReference type="Proteomes" id="UP000460272">
    <property type="component" value="Unassembled WGS sequence"/>
</dbReference>
<dbReference type="Pfam" id="PF02518">
    <property type="entry name" value="HATPase_c"/>
    <property type="match status" value="1"/>
</dbReference>
<dbReference type="EMBL" id="RPFW01000007">
    <property type="protein sequence ID" value="TVZ01329.1"/>
    <property type="molecule type" value="Genomic_DNA"/>
</dbReference>
<feature type="transmembrane region" description="Helical" evidence="12">
    <location>
        <begin position="129"/>
        <end position="151"/>
    </location>
</feature>
<keyword evidence="16" id="KW-1185">Reference proteome</keyword>
<dbReference type="InterPro" id="IPR003594">
    <property type="entry name" value="HATPase_dom"/>
</dbReference>
<dbReference type="InterPro" id="IPR005467">
    <property type="entry name" value="His_kinase_dom"/>
</dbReference>
<dbReference type="Gene3D" id="1.10.287.130">
    <property type="match status" value="1"/>
</dbReference>
<dbReference type="GO" id="GO:0000155">
    <property type="term" value="F:phosphorelay sensor kinase activity"/>
    <property type="evidence" value="ECO:0007669"/>
    <property type="project" value="InterPro"/>
</dbReference>
<dbReference type="SUPFAM" id="SSF55874">
    <property type="entry name" value="ATPase domain of HSP90 chaperone/DNA topoisomerase II/histidine kinase"/>
    <property type="match status" value="1"/>
</dbReference>
<keyword evidence="4" id="KW-0597">Phosphoprotein</keyword>
<dbReference type="Gene3D" id="3.30.565.10">
    <property type="entry name" value="Histidine kinase-like ATPase, C-terminal domain"/>
    <property type="match status" value="1"/>
</dbReference>
<accession>A0A6P2BQF8</accession>
<evidence type="ECO:0000256" key="10">
    <source>
        <dbReference type="ARBA" id="ARBA00023136"/>
    </source>
</evidence>
<organism evidence="15 16">
    <name type="scientific">Trebonia kvetii</name>
    <dbReference type="NCBI Taxonomy" id="2480626"/>
    <lineage>
        <taxon>Bacteria</taxon>
        <taxon>Bacillati</taxon>
        <taxon>Actinomycetota</taxon>
        <taxon>Actinomycetes</taxon>
        <taxon>Streptosporangiales</taxon>
        <taxon>Treboniaceae</taxon>
        <taxon>Trebonia</taxon>
    </lineage>
</organism>
<dbReference type="PANTHER" id="PTHR45436">
    <property type="entry name" value="SENSOR HISTIDINE KINASE YKOH"/>
    <property type="match status" value="1"/>
</dbReference>
<dbReference type="CDD" id="cd00075">
    <property type="entry name" value="HATPase"/>
    <property type="match status" value="1"/>
</dbReference>
<feature type="domain" description="HAMP" evidence="14">
    <location>
        <begin position="153"/>
        <end position="206"/>
    </location>
</feature>
<protein>
    <recommendedName>
        <fullName evidence="3">histidine kinase</fullName>
        <ecNumber evidence="3">2.7.13.3</ecNumber>
    </recommendedName>
</protein>
<evidence type="ECO:0000256" key="1">
    <source>
        <dbReference type="ARBA" id="ARBA00000085"/>
    </source>
</evidence>
<keyword evidence="8 12" id="KW-1133">Transmembrane helix</keyword>
<evidence type="ECO:0000256" key="5">
    <source>
        <dbReference type="ARBA" id="ARBA00022679"/>
    </source>
</evidence>
<dbReference type="SUPFAM" id="SSF47384">
    <property type="entry name" value="Homodimeric domain of signal transducing histidine kinase"/>
    <property type="match status" value="1"/>
</dbReference>
<dbReference type="InterPro" id="IPR036097">
    <property type="entry name" value="HisK_dim/P_sf"/>
</dbReference>
<dbReference type="SMART" id="SM00387">
    <property type="entry name" value="HATPase_c"/>
    <property type="match status" value="1"/>
</dbReference>
<evidence type="ECO:0000256" key="6">
    <source>
        <dbReference type="ARBA" id="ARBA00022692"/>
    </source>
</evidence>
<feature type="transmembrane region" description="Helical" evidence="12">
    <location>
        <begin position="75"/>
        <end position="94"/>
    </location>
</feature>
<evidence type="ECO:0000313" key="15">
    <source>
        <dbReference type="EMBL" id="TVZ01329.1"/>
    </source>
</evidence>
<dbReference type="GO" id="GO:0005886">
    <property type="term" value="C:plasma membrane"/>
    <property type="evidence" value="ECO:0007669"/>
    <property type="project" value="UniProtKB-SubCell"/>
</dbReference>
<keyword evidence="7 15" id="KW-0418">Kinase</keyword>
<evidence type="ECO:0000256" key="3">
    <source>
        <dbReference type="ARBA" id="ARBA00012438"/>
    </source>
</evidence>
<feature type="region of interest" description="Disordered" evidence="11">
    <location>
        <begin position="1"/>
        <end position="27"/>
    </location>
</feature>
<dbReference type="CDD" id="cd00082">
    <property type="entry name" value="HisKA"/>
    <property type="match status" value="1"/>
</dbReference>
<evidence type="ECO:0000259" key="14">
    <source>
        <dbReference type="PROSITE" id="PS50885"/>
    </source>
</evidence>
<dbReference type="EC" id="2.7.13.3" evidence="3"/>
<gene>
    <name evidence="15" type="ORF">EAS64_34205</name>
</gene>
<evidence type="ECO:0000256" key="8">
    <source>
        <dbReference type="ARBA" id="ARBA00022989"/>
    </source>
</evidence>
<keyword evidence="10 12" id="KW-0472">Membrane</keyword>
<feature type="region of interest" description="Disordered" evidence="11">
    <location>
        <begin position="427"/>
        <end position="448"/>
    </location>
</feature>
<name>A0A6P2BQF8_9ACTN</name>
<dbReference type="InterPro" id="IPR036890">
    <property type="entry name" value="HATPase_C_sf"/>
</dbReference>
<evidence type="ECO:0000256" key="12">
    <source>
        <dbReference type="SAM" id="Phobius"/>
    </source>
</evidence>
<dbReference type="PROSITE" id="PS50109">
    <property type="entry name" value="HIS_KIN"/>
    <property type="match status" value="1"/>
</dbReference>
<comment type="subcellular location">
    <subcellularLocation>
        <location evidence="2">Cell membrane</location>
    </subcellularLocation>
</comment>
<evidence type="ECO:0000256" key="4">
    <source>
        <dbReference type="ARBA" id="ARBA00022553"/>
    </source>
</evidence>
<dbReference type="PROSITE" id="PS50885">
    <property type="entry name" value="HAMP"/>
    <property type="match status" value="1"/>
</dbReference>
<dbReference type="Pfam" id="PF00512">
    <property type="entry name" value="HisKA"/>
    <property type="match status" value="1"/>
</dbReference>
<dbReference type="SMART" id="SM00388">
    <property type="entry name" value="HisKA"/>
    <property type="match status" value="1"/>
</dbReference>
<comment type="caution">
    <text evidence="15">The sequence shown here is derived from an EMBL/GenBank/DDBJ whole genome shotgun (WGS) entry which is preliminary data.</text>
</comment>
<evidence type="ECO:0000256" key="9">
    <source>
        <dbReference type="ARBA" id="ARBA00023012"/>
    </source>
</evidence>
<dbReference type="PRINTS" id="PR00344">
    <property type="entry name" value="BCTRLSENSOR"/>
</dbReference>
<proteinExistence type="predicted"/>
<dbReference type="InterPro" id="IPR003660">
    <property type="entry name" value="HAMP_dom"/>
</dbReference>
<dbReference type="AlphaFoldDB" id="A0A6P2BQF8"/>
<keyword evidence="6 12" id="KW-0812">Transmembrane</keyword>
<dbReference type="InterPro" id="IPR050428">
    <property type="entry name" value="TCS_sensor_his_kinase"/>
</dbReference>
<evidence type="ECO:0000256" key="2">
    <source>
        <dbReference type="ARBA" id="ARBA00004236"/>
    </source>
</evidence>
<keyword evidence="5" id="KW-0808">Transferase</keyword>
<evidence type="ECO:0000259" key="13">
    <source>
        <dbReference type="PROSITE" id="PS50109"/>
    </source>
</evidence>
<dbReference type="InterPro" id="IPR003661">
    <property type="entry name" value="HisK_dim/P_dom"/>
</dbReference>
<dbReference type="PANTHER" id="PTHR45436:SF5">
    <property type="entry name" value="SENSOR HISTIDINE KINASE TRCS"/>
    <property type="match status" value="1"/>
</dbReference>
<evidence type="ECO:0000256" key="7">
    <source>
        <dbReference type="ARBA" id="ARBA00022777"/>
    </source>
</evidence>
<feature type="domain" description="Histidine kinase" evidence="13">
    <location>
        <begin position="214"/>
        <end position="430"/>
    </location>
</feature>
<sequence length="448" mass="48145">MGRERGSIYERGPGSGDDAAAQAGRPAGDRDRLWRWISSDQFDQALIRLVNRAGTAVRRVRLPRALREPSLRRRVAVSFAVLAVAETIVLAGIVETIDNVLISPGIYPCGGFSFPAVPSTSGCAYSVPVRLVSLAGAAVVLVLLGWIWWLVAGLVLQPLTATADTVRRLGPQNLGQRIRLISGPDQYKGLTDAIDDALDRLAAGYESQRRFAANASHELRTPLAVQRLLTEVAMEDPDSGQDLRRLGAQLLRTNERNENLIEGLLALAESDRGVQGKIPVRLDDLARGVLETHQELAASQQVSLRSKLDEITVPCDLVLIERLLANLVSNAISYNEPGGWVEVEVTAEAWQEPLIRVRNTGPHVPAESVPTLFEPFKRLGADRVRTGGRGGVGLGLAIVRSIVLAHQGTVAARPRPGGGLEIEVTLPAARPARPQAPGQVRPGQPGPG</sequence>
<reference evidence="15 16" key="1">
    <citation type="submission" date="2018-11" db="EMBL/GenBank/DDBJ databases">
        <title>Trebonia kvetii gen.nov., sp.nov., a novel acidophilic actinobacterium, and proposal of the new actinobacterial family Treboniaceae fam. nov.</title>
        <authorList>
            <person name="Rapoport D."/>
            <person name="Sagova-Mareckova M."/>
            <person name="Sedlacek I."/>
            <person name="Provaznik J."/>
            <person name="Kralova S."/>
            <person name="Pavlinic D."/>
            <person name="Benes V."/>
            <person name="Kopecky J."/>
        </authorList>
    </citation>
    <scope>NUCLEOTIDE SEQUENCE [LARGE SCALE GENOMIC DNA]</scope>
    <source>
        <strain evidence="15 16">15Tr583</strain>
    </source>
</reference>
<comment type="catalytic activity">
    <reaction evidence="1">
        <text>ATP + protein L-histidine = ADP + protein N-phospho-L-histidine.</text>
        <dbReference type="EC" id="2.7.13.3"/>
    </reaction>
</comment>